<dbReference type="Proteomes" id="UP000480185">
    <property type="component" value="Unassembled WGS sequence"/>
</dbReference>
<proteinExistence type="predicted"/>
<reference evidence="1 2" key="1">
    <citation type="submission" date="2019-11" db="EMBL/GenBank/DDBJ databases">
        <authorList>
            <person name="Li J."/>
        </authorList>
    </citation>
    <scope>NUCLEOTIDE SEQUENCE [LARGE SCALE GENOMIC DNA]</scope>
    <source>
        <strain evidence="1 2">J4</strain>
    </source>
</reference>
<comment type="caution">
    <text evidence="1">The sequence shown here is derived from an EMBL/GenBank/DDBJ whole genome shotgun (WGS) entry which is preliminary data.</text>
</comment>
<accession>A0A6G1X9I9</accession>
<keyword evidence="2" id="KW-1185">Reference proteome</keyword>
<evidence type="ECO:0000313" key="2">
    <source>
        <dbReference type="Proteomes" id="UP000480185"/>
    </source>
</evidence>
<name>A0A6G1X9I9_9BACI</name>
<protein>
    <recommendedName>
        <fullName evidence="3">Helix-turn-helix domain-containing protein</fullName>
    </recommendedName>
</protein>
<gene>
    <name evidence="1" type="ORF">GH754_15260</name>
</gene>
<organism evidence="1 2">
    <name type="scientific">Salinibacillus xinjiangensis</name>
    <dbReference type="NCBI Taxonomy" id="1229268"/>
    <lineage>
        <taxon>Bacteria</taxon>
        <taxon>Bacillati</taxon>
        <taxon>Bacillota</taxon>
        <taxon>Bacilli</taxon>
        <taxon>Bacillales</taxon>
        <taxon>Bacillaceae</taxon>
        <taxon>Salinibacillus</taxon>
    </lineage>
</organism>
<evidence type="ECO:0000313" key="1">
    <source>
        <dbReference type="EMBL" id="MRG87644.1"/>
    </source>
</evidence>
<evidence type="ECO:0008006" key="3">
    <source>
        <dbReference type="Google" id="ProtNLM"/>
    </source>
</evidence>
<dbReference type="Gene3D" id="1.10.10.10">
    <property type="entry name" value="Winged helix-like DNA-binding domain superfamily/Winged helix DNA-binding domain"/>
    <property type="match status" value="1"/>
</dbReference>
<dbReference type="AlphaFoldDB" id="A0A6G1X9I9"/>
<sequence>MNYIKEINAFYIITQTNPLSPSASASASLLWHTLMHINNQTRWKPSFTVAVSILKTKTGVSESTIKRARDELQTKGFIHYHSRGGNQAAEYQMVSLWSI</sequence>
<dbReference type="Pfam" id="PF13730">
    <property type="entry name" value="HTH_36"/>
    <property type="match status" value="1"/>
</dbReference>
<dbReference type="InterPro" id="IPR036388">
    <property type="entry name" value="WH-like_DNA-bd_sf"/>
</dbReference>
<dbReference type="EMBL" id="WJNH01000010">
    <property type="protein sequence ID" value="MRG87644.1"/>
    <property type="molecule type" value="Genomic_DNA"/>
</dbReference>
<dbReference type="RefSeq" id="WP_153729531.1">
    <property type="nucleotide sequence ID" value="NZ_WJNH01000010.1"/>
</dbReference>
<dbReference type="OrthoDB" id="1047417at2"/>